<sequence length="344" mass="37027">MSTVVELKEAPPAGHKAVLLFYAAWHDSTAAMENVLQALVSTTTTTTNADVLFAKIEAETCPAVSKQFGVTSVPTFVLVAADGAVYQKLEGAQLMIASLTQAVQKFAQETTTSTATAAAEDAQAALTARLDSLIRSAPVMLFIKGTPSAPKCGFSRQAVELLQEEKIPFGSFDILSDDAVRQGLKKHSDWPTYPQLYVKGELMGGLDIMKEMKEEQASLENGLGLTAVDMAATPSSTAAAPTTLEDRLKALINQNRVMLFMKGLPSGPRCGFSRQMVQLLEDEGISYGSFDILTDNAVREGLKTYSDWPTYPQLYVNGELIGGLDIVKEMKDESGSLKEALLQS</sequence>
<dbReference type="PANTHER" id="PTHR10293">
    <property type="entry name" value="GLUTAREDOXIN FAMILY MEMBER"/>
    <property type="match status" value="1"/>
</dbReference>
<dbReference type="Pfam" id="PF00085">
    <property type="entry name" value="Thioredoxin"/>
    <property type="match status" value="1"/>
</dbReference>
<dbReference type="FunFam" id="3.40.30.10:FF:000012">
    <property type="entry name" value="Monothiol glutaredoxin"/>
    <property type="match status" value="2"/>
</dbReference>
<dbReference type="Gene3D" id="3.40.30.10">
    <property type="entry name" value="Glutaredoxin"/>
    <property type="match status" value="3"/>
</dbReference>
<accession>A0A7S3L5Z3</accession>
<organism evidence="6">
    <name type="scientific">Amphora coffeiformis</name>
    <dbReference type="NCBI Taxonomy" id="265554"/>
    <lineage>
        <taxon>Eukaryota</taxon>
        <taxon>Sar</taxon>
        <taxon>Stramenopiles</taxon>
        <taxon>Ochrophyta</taxon>
        <taxon>Bacillariophyta</taxon>
        <taxon>Bacillariophyceae</taxon>
        <taxon>Bacillariophycidae</taxon>
        <taxon>Thalassiophysales</taxon>
        <taxon>Catenulaceae</taxon>
        <taxon>Amphora</taxon>
    </lineage>
</organism>
<dbReference type="InterPro" id="IPR002109">
    <property type="entry name" value="Glutaredoxin"/>
</dbReference>
<dbReference type="InterPro" id="IPR013766">
    <property type="entry name" value="Thioredoxin_domain"/>
</dbReference>
<dbReference type="GO" id="GO:0006879">
    <property type="term" value="P:intracellular iron ion homeostasis"/>
    <property type="evidence" value="ECO:0007669"/>
    <property type="project" value="TreeGrafter"/>
</dbReference>
<dbReference type="InterPro" id="IPR004480">
    <property type="entry name" value="Monothiol_GRX-rel"/>
</dbReference>
<dbReference type="CDD" id="cd03028">
    <property type="entry name" value="GRX_PICOT_like"/>
    <property type="match status" value="2"/>
</dbReference>
<dbReference type="PROSITE" id="PS51354">
    <property type="entry name" value="GLUTAREDOXIN_2"/>
    <property type="match status" value="2"/>
</dbReference>
<protein>
    <recommendedName>
        <fullName evidence="7">Glutaredoxin</fullName>
    </recommendedName>
</protein>
<evidence type="ECO:0000256" key="2">
    <source>
        <dbReference type="ARBA" id="ARBA00023004"/>
    </source>
</evidence>
<reference evidence="6" key="1">
    <citation type="submission" date="2021-01" db="EMBL/GenBank/DDBJ databases">
        <authorList>
            <person name="Corre E."/>
            <person name="Pelletier E."/>
            <person name="Niang G."/>
            <person name="Scheremetjew M."/>
            <person name="Finn R."/>
            <person name="Kale V."/>
            <person name="Holt S."/>
            <person name="Cochrane G."/>
            <person name="Meng A."/>
            <person name="Brown T."/>
            <person name="Cohen L."/>
        </authorList>
    </citation>
    <scope>NUCLEOTIDE SEQUENCE</scope>
    <source>
        <strain evidence="6">CCMP127</strain>
    </source>
</reference>
<dbReference type="Pfam" id="PF00462">
    <property type="entry name" value="Glutaredoxin"/>
    <property type="match status" value="2"/>
</dbReference>
<dbReference type="GO" id="GO:0046872">
    <property type="term" value="F:metal ion binding"/>
    <property type="evidence" value="ECO:0007669"/>
    <property type="project" value="UniProtKB-KW"/>
</dbReference>
<dbReference type="EMBL" id="HBIM01011005">
    <property type="protein sequence ID" value="CAE0411851.1"/>
    <property type="molecule type" value="Transcribed_RNA"/>
</dbReference>
<keyword evidence="1" id="KW-0479">Metal-binding</keyword>
<feature type="domain" description="Glutaredoxin" evidence="5">
    <location>
        <begin position="139"/>
        <end position="202"/>
    </location>
</feature>
<feature type="domain" description="Glutaredoxin" evidence="5">
    <location>
        <begin position="257"/>
        <end position="321"/>
    </location>
</feature>
<dbReference type="PANTHER" id="PTHR10293:SF73">
    <property type="entry name" value="GLUTAREDOXIN-3"/>
    <property type="match status" value="1"/>
</dbReference>
<dbReference type="AlphaFoldDB" id="A0A7S3L5Z3"/>
<proteinExistence type="predicted"/>
<dbReference type="GO" id="GO:0051536">
    <property type="term" value="F:iron-sulfur cluster binding"/>
    <property type="evidence" value="ECO:0007669"/>
    <property type="project" value="UniProtKB-KW"/>
</dbReference>
<keyword evidence="2" id="KW-0408">Iron</keyword>
<evidence type="ECO:0000259" key="4">
    <source>
        <dbReference type="Pfam" id="PF00085"/>
    </source>
</evidence>
<dbReference type="InterPro" id="IPR036249">
    <property type="entry name" value="Thioredoxin-like_sf"/>
</dbReference>
<evidence type="ECO:0008006" key="7">
    <source>
        <dbReference type="Google" id="ProtNLM"/>
    </source>
</evidence>
<evidence type="ECO:0000313" key="6">
    <source>
        <dbReference type="EMBL" id="CAE0411851.1"/>
    </source>
</evidence>
<dbReference type="GO" id="GO:0005634">
    <property type="term" value="C:nucleus"/>
    <property type="evidence" value="ECO:0007669"/>
    <property type="project" value="TreeGrafter"/>
</dbReference>
<evidence type="ECO:0000256" key="1">
    <source>
        <dbReference type="ARBA" id="ARBA00022723"/>
    </source>
</evidence>
<gene>
    <name evidence="6" type="ORF">ACOF00016_LOCUS9136</name>
</gene>
<name>A0A7S3L5Z3_9STRA</name>
<dbReference type="SUPFAM" id="SSF52833">
    <property type="entry name" value="Thioredoxin-like"/>
    <property type="match status" value="3"/>
</dbReference>
<dbReference type="GO" id="GO:0005829">
    <property type="term" value="C:cytosol"/>
    <property type="evidence" value="ECO:0007669"/>
    <property type="project" value="TreeGrafter"/>
</dbReference>
<evidence type="ECO:0000259" key="5">
    <source>
        <dbReference type="Pfam" id="PF00462"/>
    </source>
</evidence>
<feature type="domain" description="Thioredoxin" evidence="4">
    <location>
        <begin position="16"/>
        <end position="93"/>
    </location>
</feature>
<evidence type="ECO:0000256" key="3">
    <source>
        <dbReference type="ARBA" id="ARBA00023014"/>
    </source>
</evidence>
<dbReference type="InterPro" id="IPR033658">
    <property type="entry name" value="GRX_PICOT-like"/>
</dbReference>
<keyword evidence="3" id="KW-0411">Iron-sulfur</keyword>